<feature type="region of interest" description="Disordered" evidence="1">
    <location>
        <begin position="930"/>
        <end position="995"/>
    </location>
</feature>
<proteinExistence type="predicted"/>
<feature type="compositionally biased region" description="Basic and acidic residues" evidence="1">
    <location>
        <begin position="958"/>
        <end position="982"/>
    </location>
</feature>
<evidence type="ECO:0000256" key="1">
    <source>
        <dbReference type="SAM" id="MobiDB-lite"/>
    </source>
</evidence>
<evidence type="ECO:0000313" key="2">
    <source>
        <dbReference type="EMBL" id="KAK4496918.1"/>
    </source>
</evidence>
<name>A0ABR0E750_ZASCE</name>
<accession>A0ABR0E750</accession>
<feature type="compositionally biased region" description="Polar residues" evidence="1">
    <location>
        <begin position="908"/>
        <end position="920"/>
    </location>
</feature>
<feature type="region of interest" description="Disordered" evidence="1">
    <location>
        <begin position="620"/>
        <end position="643"/>
    </location>
</feature>
<feature type="region of interest" description="Disordered" evidence="1">
    <location>
        <begin position="901"/>
        <end position="920"/>
    </location>
</feature>
<dbReference type="Proteomes" id="UP001305779">
    <property type="component" value="Unassembled WGS sequence"/>
</dbReference>
<organism evidence="2 3">
    <name type="scientific">Zasmidium cellare</name>
    <name type="common">Wine cellar mold</name>
    <name type="synonym">Racodium cellare</name>
    <dbReference type="NCBI Taxonomy" id="395010"/>
    <lineage>
        <taxon>Eukaryota</taxon>
        <taxon>Fungi</taxon>
        <taxon>Dikarya</taxon>
        <taxon>Ascomycota</taxon>
        <taxon>Pezizomycotina</taxon>
        <taxon>Dothideomycetes</taxon>
        <taxon>Dothideomycetidae</taxon>
        <taxon>Mycosphaerellales</taxon>
        <taxon>Mycosphaerellaceae</taxon>
        <taxon>Zasmidium</taxon>
    </lineage>
</organism>
<reference evidence="2 3" key="1">
    <citation type="journal article" date="2023" name="G3 (Bethesda)">
        <title>A chromosome-level genome assembly of Zasmidium syzygii isolated from banana leaves.</title>
        <authorList>
            <person name="van Westerhoven A.C."/>
            <person name="Mehrabi R."/>
            <person name="Talebi R."/>
            <person name="Steentjes M.B.F."/>
            <person name="Corcolon B."/>
            <person name="Chong P.A."/>
            <person name="Kema G.H.J."/>
            <person name="Seidl M.F."/>
        </authorList>
    </citation>
    <scope>NUCLEOTIDE SEQUENCE [LARGE SCALE GENOMIC DNA]</scope>
    <source>
        <strain evidence="2 3">P124</strain>
    </source>
</reference>
<gene>
    <name evidence="2" type="ORF">PRZ48_011367</name>
</gene>
<protein>
    <submittedName>
        <fullName evidence="2">Uncharacterized protein</fullName>
    </submittedName>
</protein>
<evidence type="ECO:0000313" key="3">
    <source>
        <dbReference type="Proteomes" id="UP001305779"/>
    </source>
</evidence>
<feature type="region of interest" description="Disordered" evidence="1">
    <location>
        <begin position="1008"/>
        <end position="1028"/>
    </location>
</feature>
<keyword evidence="3" id="KW-1185">Reference proteome</keyword>
<comment type="caution">
    <text evidence="2">The sequence shown here is derived from an EMBL/GenBank/DDBJ whole genome shotgun (WGS) entry which is preliminary data.</text>
</comment>
<dbReference type="EMBL" id="JAXOVC010000009">
    <property type="protein sequence ID" value="KAK4496918.1"/>
    <property type="molecule type" value="Genomic_DNA"/>
</dbReference>
<sequence length="1107" mass="123871">MPPPNIDFGALFGLGGFTADRKVDDWKYQPPGVKERPKPSRWDLGIRQMAKKDRWEAFLEVPEESPEDRIQKSKQAFEELLLKKSATEQLGAEDLKEVRDFLQSTENEPGACNTLRLTEGLILHKSLEANFSLFSELLLGKVKLQTLGDGELTSILLLLVGEVNAAEHVQDMARLLDSIPNEAVLAHACTTLTRMLQPDNTSQAPSPRLRIWLRIVRGVQKLQGDRPQAAPWRGTYEILARRFPYFTSLNDHFSTMKSMELCRVLLRYWIPVISLSGEDEARDMTVTGGHHKKYLAQPQEHRPHINKLIEDFESLSSRYMTRSEKKSGFGSVAQLIAVLHRHRLPYVGFCNGIFDILMQSASTGAVYRVFYGITHHAEIGIDNNLAQKLIHFFLNKQRLSLAEKVFADVTSLPLSACYELPIAIARDRACSAPRLWTVLQRLTLEDDIPPGQRHHPRNALPSEHVDLIHLVAFYISQSQHLNPRSAFRRIWECYLFLRDRLAPIKPMLTQAMVTAAVNRPLKSLQKVSRVQFRYILMLVARVEGQRVAEKLDRLAGGIWDNHVLPNIRARNAAEALHQLSGPLTETKAEASATKTKLLAARFRSGRRWLKPDKMRERFDPTDYEPFPGLLDPGQGDEPGPRELVVGESSGYSPFELAESTASHTDISDKALEGPSSTEEALNLSMMPEAKEAVEETVVLELSQQLDILRDLPLAGNSVTAPSANLIRSGLGYVSVHTPVDGKADHTAPSSTRSAINELADLSIITTAFSPLTSADPLKPDLPAQDFTDSVLGASLDESPQTSNRSPSLHTVNHTFDLAEATSVTLVHEEDNREVESALALPPHDEVTPRDHWSSERAASDEGWYWKPLKVTPSIMWRLNFHDTSPIWKSVALDTVVTQARPEREHLSTEASSTASPQTSGLGRVAYHSRAHQAVPKKVGVRIEPLDIPSPADSNSTADVKRTSGTHDADTAKPSDGMHKDARPTSFDHGPSPSIQSQALVRLVERVCRRKSTKPNPNKTPPHTPDGISWRMENGRFNFYVVVSDQWTKIRLPRAETVAKKFERGGQLERAETMRRMVRGAVEEMERARAGGLGIRKVMLQRQRRNEQ</sequence>